<dbReference type="InterPro" id="IPR036397">
    <property type="entry name" value="RNaseH_sf"/>
</dbReference>
<keyword evidence="2" id="KW-0479">Metal-binding</keyword>
<organism evidence="9">
    <name type="scientific">Prunus dulcis</name>
    <name type="common">Almond</name>
    <name type="synonym">Amygdalus dulcis</name>
    <dbReference type="NCBI Taxonomy" id="3755"/>
    <lineage>
        <taxon>Eukaryota</taxon>
        <taxon>Viridiplantae</taxon>
        <taxon>Streptophyta</taxon>
        <taxon>Embryophyta</taxon>
        <taxon>Tracheophyta</taxon>
        <taxon>Spermatophyta</taxon>
        <taxon>Magnoliopsida</taxon>
        <taxon>eudicotyledons</taxon>
        <taxon>Gunneridae</taxon>
        <taxon>Pentapetalae</taxon>
        <taxon>rosids</taxon>
        <taxon>fabids</taxon>
        <taxon>Rosales</taxon>
        <taxon>Rosaceae</taxon>
        <taxon>Amygdaloideae</taxon>
        <taxon>Amygdaleae</taxon>
        <taxon>Prunus</taxon>
    </lineage>
</organism>
<dbReference type="InterPro" id="IPR012337">
    <property type="entry name" value="RNaseH-like_sf"/>
</dbReference>
<dbReference type="InterPro" id="IPR057670">
    <property type="entry name" value="SH3_retrovirus"/>
</dbReference>
<dbReference type="AlphaFoldDB" id="A0A4Y1QYG0"/>
<evidence type="ECO:0000259" key="8">
    <source>
        <dbReference type="PROSITE" id="PS50994"/>
    </source>
</evidence>
<feature type="region of interest" description="Disordered" evidence="6">
    <location>
        <begin position="213"/>
        <end position="235"/>
    </location>
</feature>
<evidence type="ECO:0000313" key="9">
    <source>
        <dbReference type="EMBL" id="BBG96906.1"/>
    </source>
</evidence>
<dbReference type="PROSITE" id="PS50158">
    <property type="entry name" value="ZF_CCHC"/>
    <property type="match status" value="1"/>
</dbReference>
<dbReference type="InterPro" id="IPR036875">
    <property type="entry name" value="Znf_CCHC_sf"/>
</dbReference>
<evidence type="ECO:0000256" key="2">
    <source>
        <dbReference type="ARBA" id="ARBA00022723"/>
    </source>
</evidence>
<dbReference type="InterPro" id="IPR043502">
    <property type="entry name" value="DNA/RNA_pol_sf"/>
</dbReference>
<feature type="domain" description="CCHC-type" evidence="7">
    <location>
        <begin position="242"/>
        <end position="256"/>
    </location>
</feature>
<proteinExistence type="predicted"/>
<evidence type="ECO:0000256" key="5">
    <source>
        <dbReference type="PROSITE-ProRule" id="PRU00047"/>
    </source>
</evidence>
<dbReference type="SUPFAM" id="SSF56672">
    <property type="entry name" value="DNA/RNA polymerases"/>
    <property type="match status" value="1"/>
</dbReference>
<keyword evidence="5" id="KW-0863">Zinc-finger</keyword>
<evidence type="ECO:0000259" key="7">
    <source>
        <dbReference type="PROSITE" id="PS50158"/>
    </source>
</evidence>
<dbReference type="SUPFAM" id="SSF53098">
    <property type="entry name" value="Ribonuclease H-like"/>
    <property type="match status" value="1"/>
</dbReference>
<dbReference type="PANTHER" id="PTHR42648">
    <property type="entry name" value="TRANSPOSASE, PUTATIVE-RELATED"/>
    <property type="match status" value="1"/>
</dbReference>
<dbReference type="Gene3D" id="3.30.420.10">
    <property type="entry name" value="Ribonuclease H-like superfamily/Ribonuclease H"/>
    <property type="match status" value="1"/>
</dbReference>
<dbReference type="PANTHER" id="PTHR42648:SF28">
    <property type="entry name" value="TRANSPOSON-ENCODED PROTEIN WITH RIBONUCLEASE H-LIKE AND RETROVIRUS ZINC FINGER-LIKE DOMAINS"/>
    <property type="match status" value="1"/>
</dbReference>
<dbReference type="GO" id="GO:0008270">
    <property type="term" value="F:zinc ion binding"/>
    <property type="evidence" value="ECO:0007669"/>
    <property type="project" value="UniProtKB-KW"/>
</dbReference>
<feature type="domain" description="Integrase catalytic" evidence="8">
    <location>
        <begin position="483"/>
        <end position="650"/>
    </location>
</feature>
<evidence type="ECO:0000256" key="3">
    <source>
        <dbReference type="ARBA" id="ARBA00022750"/>
    </source>
</evidence>
<feature type="region of interest" description="Disordered" evidence="6">
    <location>
        <begin position="721"/>
        <end position="775"/>
    </location>
</feature>
<feature type="compositionally biased region" description="Basic and acidic residues" evidence="6">
    <location>
        <begin position="223"/>
        <end position="235"/>
    </location>
</feature>
<evidence type="ECO:0000256" key="6">
    <source>
        <dbReference type="SAM" id="MobiDB-lite"/>
    </source>
</evidence>
<accession>A0A4Y1QYG0</accession>
<evidence type="ECO:0008006" key="10">
    <source>
        <dbReference type="Google" id="ProtNLM"/>
    </source>
</evidence>
<evidence type="ECO:0000256" key="4">
    <source>
        <dbReference type="ARBA" id="ARBA00022801"/>
    </source>
</evidence>
<dbReference type="GO" id="GO:0006508">
    <property type="term" value="P:proteolysis"/>
    <property type="evidence" value="ECO:0007669"/>
    <property type="project" value="UniProtKB-KW"/>
</dbReference>
<dbReference type="GO" id="GO:0004190">
    <property type="term" value="F:aspartic-type endopeptidase activity"/>
    <property type="evidence" value="ECO:0007669"/>
    <property type="project" value="UniProtKB-KW"/>
</dbReference>
<dbReference type="InterPro" id="IPR013103">
    <property type="entry name" value="RVT_2"/>
</dbReference>
<dbReference type="SUPFAM" id="SSF57756">
    <property type="entry name" value="Retrovirus zinc finger-like domains"/>
    <property type="match status" value="1"/>
</dbReference>
<dbReference type="Pfam" id="PF07727">
    <property type="entry name" value="RVT_2"/>
    <property type="match status" value="1"/>
</dbReference>
<keyword evidence="4" id="KW-0378">Hydrolase</keyword>
<keyword evidence="3" id="KW-0064">Aspartyl protease</keyword>
<keyword evidence="5" id="KW-0862">Zinc</keyword>
<gene>
    <name evidence="9" type="ORF">Prudu_005862</name>
</gene>
<dbReference type="SMART" id="SM00343">
    <property type="entry name" value="ZnF_C2HC"/>
    <property type="match status" value="1"/>
</dbReference>
<dbReference type="Pfam" id="PF14223">
    <property type="entry name" value="Retrotran_gag_2"/>
    <property type="match status" value="1"/>
</dbReference>
<dbReference type="Pfam" id="PF22936">
    <property type="entry name" value="Pol_BBD"/>
    <property type="match status" value="1"/>
</dbReference>
<dbReference type="Pfam" id="PF13976">
    <property type="entry name" value="gag_pre-integrs"/>
    <property type="match status" value="1"/>
</dbReference>
<dbReference type="EMBL" id="AP019298">
    <property type="protein sequence ID" value="BBG96906.1"/>
    <property type="molecule type" value="Genomic_DNA"/>
</dbReference>
<dbReference type="PROSITE" id="PS50994">
    <property type="entry name" value="INTEGRASE"/>
    <property type="match status" value="1"/>
</dbReference>
<protein>
    <recommendedName>
        <fullName evidence="10">Transposable element protein</fullName>
    </recommendedName>
</protein>
<dbReference type="GO" id="GO:0015074">
    <property type="term" value="P:DNA integration"/>
    <property type="evidence" value="ECO:0007669"/>
    <property type="project" value="InterPro"/>
</dbReference>
<dbReference type="Pfam" id="PF25597">
    <property type="entry name" value="SH3_retrovirus"/>
    <property type="match status" value="1"/>
</dbReference>
<dbReference type="InterPro" id="IPR039537">
    <property type="entry name" value="Retrotran_Ty1/copia-like"/>
</dbReference>
<dbReference type="Pfam" id="PF00098">
    <property type="entry name" value="zf-CCHC"/>
    <property type="match status" value="1"/>
</dbReference>
<sequence>MEESSSSSSATMLKLTASNYSIWNPRMEDILYCKDLYEPLQLLGQKPEGKSDDAWSILNRKVVGQIRQWVDQSVFHHVSQETDAYKLWTKLSSMYERKTAQNKASVIRRLVNLKYRDGRSVTEHLSDFQGLINLLTNMKMVLDDELQALVLLSSLPDSWDTLVVSLSNSAPQGVLTLDIVKDSMFNEEARRKEQGVVAESEALVSEYRGRTNNRKFHRRDKSKGRSRDGSRGRSKTRKDLECYHCGGIGHMKRECRLFKREQDRGNEKSDARHTTATTSDGNEVIILCGDGFVNLSSQDTCWIVDSGASFHVTSRRDFFTSYTNGDFGNVRMGNDKLSKIVGRGDISLETNTSCHLVLKDVRHVPDMRLNLISTGLLDDEGYTNVFAEGKWKLSKNSLVLARGKKENTLYMTHAKVSNGYVNALAEDSIELWHKRLGHMSEKGLQILAKREALTGMKKGMPLKSCTHCLAGKQHRASFQHGHAQRKPNVLDVVYSDVCGPMTTSTLGGARYFVTFIDDHSRKVWAYALRTKDQVYEVFKQFHASVERETGRSFKCIRTDNGGEYMGAFRNYCRSNGIRHERSVPKTPQHNGIAERMNRTIVERIRTMLSHAKLPKSFWGEALMTAVDLINLSPSAPLNGDVPNKFWSGKDVSYNHLKVFGCRAFVHIPKDERSKLDAKSKECIFVGYGNEEFGYRLWDPVARKIIRSRDVVFFEDQNIEDIRRGDKPNNPREYPANLDPVPSPLEHNDGRDEFNDTDDPASDPIINEPVDDDMSDDYTTDGIVDDVADEGLEVQADEEPAAELQPRRSTRVRRPPSRYSPDDYVLLTDGGEPECYKEALTHDQQDEWLKAMHEEMQSLHENHTYDLVNLPKGRRALKNKWVYRLKTEENNSKPRFKARLVVKGFSQKKGIDFEEIFSPVVKMSSIRVVLGLAASLNLEIEQLDVKTAFLHGDLEEEIYMEQPEGFKVKGKEDLVCRLKKSLYGLKQAPRQWYKKFDSFMIEHRYRRTTSDHCVFVKRFDDGEFIILLLYVDDMLIVGQNSDKISKLKKELSKSFAMKDLGPAKRILGMSISRDRKNRKLRLSQESYIEKVLKRFNMDKAKPVSTPFPSHFKLSSKQSPHVRKKRKHGYGAIFLSCW</sequence>
<dbReference type="Pfam" id="PF00665">
    <property type="entry name" value="rve"/>
    <property type="match status" value="1"/>
</dbReference>
<dbReference type="InterPro" id="IPR054722">
    <property type="entry name" value="PolX-like_BBD"/>
</dbReference>
<reference evidence="9" key="1">
    <citation type="journal article" date="2019" name="Science">
        <title>Mutation of a bHLH transcription factor allowed almond domestication.</title>
        <authorList>
            <person name="Sanchez-Perez R."/>
            <person name="Pavan S."/>
            <person name="Mazzeo R."/>
            <person name="Moldovan C."/>
            <person name="Aiese Cigliano R."/>
            <person name="Del Cueto J."/>
            <person name="Ricciardi F."/>
            <person name="Lotti C."/>
            <person name="Ricciardi L."/>
            <person name="Dicenta F."/>
            <person name="Lopez-Marques R.L."/>
            <person name="Lindberg Moller B."/>
        </authorList>
    </citation>
    <scope>NUCLEOTIDE SEQUENCE</scope>
</reference>
<dbReference type="GO" id="GO:0003676">
    <property type="term" value="F:nucleic acid binding"/>
    <property type="evidence" value="ECO:0007669"/>
    <property type="project" value="InterPro"/>
</dbReference>
<feature type="region of interest" description="Disordered" evidence="6">
    <location>
        <begin position="792"/>
        <end position="825"/>
    </location>
</feature>
<feature type="compositionally biased region" description="Basic residues" evidence="6">
    <location>
        <begin position="213"/>
        <end position="222"/>
    </location>
</feature>
<keyword evidence="1" id="KW-0645">Protease</keyword>
<dbReference type="InterPro" id="IPR025724">
    <property type="entry name" value="GAG-pre-integrase_dom"/>
</dbReference>
<evidence type="ECO:0000256" key="1">
    <source>
        <dbReference type="ARBA" id="ARBA00022670"/>
    </source>
</evidence>
<dbReference type="InterPro" id="IPR001878">
    <property type="entry name" value="Znf_CCHC"/>
</dbReference>
<dbReference type="InterPro" id="IPR001584">
    <property type="entry name" value="Integrase_cat-core"/>
</dbReference>
<name>A0A4Y1QYG0_PRUDU</name>